<dbReference type="Proteomes" id="UP000606921">
    <property type="component" value="Unassembled WGS sequence"/>
</dbReference>
<reference evidence="1 2" key="1">
    <citation type="submission" date="2020-11" db="EMBL/GenBank/DDBJ databases">
        <authorList>
            <person name="Lassalle F."/>
        </authorList>
    </citation>
    <scope>NUCLEOTIDE SEQUENCE [LARGE SCALE GENOMIC DNA]</scope>
    <source>
        <strain evidence="1 2">JC140</strain>
    </source>
</reference>
<proteinExistence type="predicted"/>
<name>A0ABN7JXA4_9HYPH</name>
<evidence type="ECO:0000313" key="2">
    <source>
        <dbReference type="Proteomes" id="UP000606921"/>
    </source>
</evidence>
<dbReference type="EMBL" id="CABFWF030000018">
    <property type="protein sequence ID" value="CAD7052868.1"/>
    <property type="molecule type" value="Genomic_DNA"/>
</dbReference>
<protein>
    <recommendedName>
        <fullName evidence="3">DUF1850 domain-containing protein</fullName>
    </recommendedName>
</protein>
<accession>A0ABN7JXA4</accession>
<keyword evidence="2" id="KW-1185">Reference proteome</keyword>
<sequence length="119" mass="12670">MSLCLLYGGKTIMLAVSAFSLSWTHSVQKTEWRERWRITPAGLELAEAAVKGSGAGMEPGPEAVLRDGWWTWKPDLKPLSSLALAASGATGSGWKLCHDDGCLEAGAANGQDVVLRPCD</sequence>
<comment type="caution">
    <text evidence="1">The sequence shown here is derived from an EMBL/GenBank/DDBJ whole genome shotgun (WGS) entry which is preliminary data.</text>
</comment>
<dbReference type="InterPro" id="IPR015001">
    <property type="entry name" value="DUF1850"/>
</dbReference>
<dbReference type="RefSeq" id="WP_142593914.1">
    <property type="nucleotide sequence ID" value="NZ_CABFWF030000018.1"/>
</dbReference>
<gene>
    <name evidence="1" type="ORF">REJC140_01915</name>
</gene>
<evidence type="ECO:0000313" key="1">
    <source>
        <dbReference type="EMBL" id="CAD7052868.1"/>
    </source>
</evidence>
<organism evidence="1 2">
    <name type="scientific">Pseudorhizobium endolithicum</name>
    <dbReference type="NCBI Taxonomy" id="1191678"/>
    <lineage>
        <taxon>Bacteria</taxon>
        <taxon>Pseudomonadati</taxon>
        <taxon>Pseudomonadota</taxon>
        <taxon>Alphaproteobacteria</taxon>
        <taxon>Hyphomicrobiales</taxon>
        <taxon>Rhizobiaceae</taxon>
        <taxon>Rhizobium/Agrobacterium group</taxon>
        <taxon>Pseudorhizobium</taxon>
    </lineage>
</organism>
<evidence type="ECO:0008006" key="3">
    <source>
        <dbReference type="Google" id="ProtNLM"/>
    </source>
</evidence>
<dbReference type="Pfam" id="PF08905">
    <property type="entry name" value="DUF1850"/>
    <property type="match status" value="1"/>
</dbReference>